<dbReference type="KEGG" id="psul:AU252_12945"/>
<dbReference type="InterPro" id="IPR008579">
    <property type="entry name" value="UGlyAH_Cupin_dom"/>
</dbReference>
<evidence type="ECO:0000313" key="2">
    <source>
        <dbReference type="EMBL" id="ALV41956.1"/>
    </source>
</evidence>
<feature type="domain" description="(S)-ureidoglycine aminohydrolase cupin" evidence="1">
    <location>
        <begin position="43"/>
        <end position="115"/>
    </location>
</feature>
<evidence type="ECO:0000313" key="3">
    <source>
        <dbReference type="Proteomes" id="UP000065151"/>
    </source>
</evidence>
<dbReference type="InterPro" id="IPR014710">
    <property type="entry name" value="RmlC-like_jellyroll"/>
</dbReference>
<reference evidence="2 3" key="1">
    <citation type="submission" date="2015-12" db="EMBL/GenBank/DDBJ databases">
        <authorList>
            <person name="Shamseldin A."/>
            <person name="Moawad H."/>
            <person name="Abd El-Rahim W.M."/>
            <person name="Sadowsky M.J."/>
        </authorList>
    </citation>
    <scope>NUCLEOTIDE SEQUENCE [LARGE SCALE GENOMIC DNA]</scope>
    <source>
        <strain evidence="2 3">Ar51</strain>
    </source>
</reference>
<protein>
    <submittedName>
        <fullName evidence="2">Transcriptional regulator</fullName>
    </submittedName>
</protein>
<name>A0A0U3QNP2_9MICC</name>
<dbReference type="SUPFAM" id="SSF51182">
    <property type="entry name" value="RmlC-like cupins"/>
    <property type="match status" value="1"/>
</dbReference>
<accession>A0A0U3QNP2</accession>
<dbReference type="STRING" id="121292.AU252_12945"/>
<organism evidence="2">
    <name type="scientific">Pseudarthrobacter sulfonivorans</name>
    <dbReference type="NCBI Taxonomy" id="121292"/>
    <lineage>
        <taxon>Bacteria</taxon>
        <taxon>Bacillati</taxon>
        <taxon>Actinomycetota</taxon>
        <taxon>Actinomycetes</taxon>
        <taxon>Micrococcales</taxon>
        <taxon>Micrococcaceae</taxon>
        <taxon>Pseudarthrobacter</taxon>
    </lineage>
</organism>
<evidence type="ECO:0000259" key="1">
    <source>
        <dbReference type="Pfam" id="PF05899"/>
    </source>
</evidence>
<proteinExistence type="predicted"/>
<dbReference type="RefSeq" id="WP_058931080.1">
    <property type="nucleotide sequence ID" value="NZ_CP013747.1"/>
</dbReference>
<dbReference type="Pfam" id="PF05899">
    <property type="entry name" value="Cupin_3"/>
    <property type="match status" value="1"/>
</dbReference>
<dbReference type="AlphaFoldDB" id="A0A0U3QNP2"/>
<sequence length="120" mass="13160">MSVTFQPSELFAGDLDKSLLGPPLAEVLGDEIPTRIAVPFTSDDSRILSGVWEADPGLSRWEFLERGEAIHVLEGRMVVTQDGAGPITLEAGTAAVFPIGWQGTWEIQERIRKFFVIFSA</sequence>
<dbReference type="InterPro" id="IPR011051">
    <property type="entry name" value="RmlC_Cupin_sf"/>
</dbReference>
<dbReference type="Proteomes" id="UP000065151">
    <property type="component" value="Chromosome"/>
</dbReference>
<dbReference type="EMBL" id="CP013747">
    <property type="protein sequence ID" value="ALV41956.1"/>
    <property type="molecule type" value="Genomic_DNA"/>
</dbReference>
<dbReference type="Gene3D" id="2.60.120.10">
    <property type="entry name" value="Jelly Rolls"/>
    <property type="match status" value="1"/>
</dbReference>
<gene>
    <name evidence="2" type="ORF">AU252_12945</name>
</gene>